<organism evidence="2 3">
    <name type="scientific">Quercus lobata</name>
    <name type="common">Valley oak</name>
    <dbReference type="NCBI Taxonomy" id="97700"/>
    <lineage>
        <taxon>Eukaryota</taxon>
        <taxon>Viridiplantae</taxon>
        <taxon>Streptophyta</taxon>
        <taxon>Embryophyta</taxon>
        <taxon>Tracheophyta</taxon>
        <taxon>Spermatophyta</taxon>
        <taxon>Magnoliopsida</taxon>
        <taxon>eudicotyledons</taxon>
        <taxon>Gunneridae</taxon>
        <taxon>Pentapetalae</taxon>
        <taxon>rosids</taxon>
        <taxon>fabids</taxon>
        <taxon>Fagales</taxon>
        <taxon>Fagaceae</taxon>
        <taxon>Quercus</taxon>
    </lineage>
</organism>
<evidence type="ECO:0000313" key="3">
    <source>
        <dbReference type="Proteomes" id="UP000594261"/>
    </source>
</evidence>
<protein>
    <recommendedName>
        <fullName evidence="1">Reverse transcriptase zinc-binding domain-containing protein</fullName>
    </recommendedName>
</protein>
<dbReference type="Pfam" id="PF13966">
    <property type="entry name" value="zf-RVT"/>
    <property type="match status" value="1"/>
</dbReference>
<evidence type="ECO:0000313" key="2">
    <source>
        <dbReference type="EnsemblPlants" id="QL10p021333:mrna:CDS:2"/>
    </source>
</evidence>
<dbReference type="PANTHER" id="PTHR36617:SF15">
    <property type="entry name" value="REVERSE TRANSCRIPTASE ZINC-BINDING DOMAIN-CONTAINING PROTEIN"/>
    <property type="match status" value="1"/>
</dbReference>
<dbReference type="InParanoid" id="A0A7N2MQU3"/>
<dbReference type="EMBL" id="LRBV02000010">
    <property type="status" value="NOT_ANNOTATED_CDS"/>
    <property type="molecule type" value="Genomic_DNA"/>
</dbReference>
<dbReference type="InterPro" id="IPR026960">
    <property type="entry name" value="RVT-Znf"/>
</dbReference>
<name>A0A7N2MQU3_QUELO</name>
<dbReference type="AlphaFoldDB" id="A0A7N2MQU3"/>
<keyword evidence="3" id="KW-1185">Reference proteome</keyword>
<dbReference type="PANTHER" id="PTHR36617">
    <property type="entry name" value="PROTEIN, PUTATIVE-RELATED"/>
    <property type="match status" value="1"/>
</dbReference>
<dbReference type="EnsemblPlants" id="QL10p021333:mrna">
    <property type="protein sequence ID" value="QL10p021333:mrna:CDS:2"/>
    <property type="gene ID" value="QL10p021333"/>
</dbReference>
<evidence type="ECO:0000259" key="1">
    <source>
        <dbReference type="Pfam" id="PF13966"/>
    </source>
</evidence>
<reference evidence="2" key="2">
    <citation type="submission" date="2021-01" db="UniProtKB">
        <authorList>
            <consortium name="EnsemblPlants"/>
        </authorList>
    </citation>
    <scope>IDENTIFICATION</scope>
</reference>
<dbReference type="Proteomes" id="UP000594261">
    <property type="component" value="Chromosome 10"/>
</dbReference>
<reference evidence="2 3" key="1">
    <citation type="journal article" date="2016" name="G3 (Bethesda)">
        <title>First Draft Assembly and Annotation of the Genome of a California Endemic Oak Quercus lobata Nee (Fagaceae).</title>
        <authorList>
            <person name="Sork V.L."/>
            <person name="Fitz-Gibbon S.T."/>
            <person name="Puiu D."/>
            <person name="Crepeau M."/>
            <person name="Gugger P.F."/>
            <person name="Sherman R."/>
            <person name="Stevens K."/>
            <person name="Langley C.H."/>
            <person name="Pellegrini M."/>
            <person name="Salzberg S.L."/>
        </authorList>
    </citation>
    <scope>NUCLEOTIDE SEQUENCE [LARGE SCALE GENOMIC DNA]</scope>
    <source>
        <strain evidence="2 3">cv. SW786</strain>
    </source>
</reference>
<sequence length="232" mass="26927">MHRHIQFEVGAGFTVRFWQDIWCGDASLCVLYPRLFLLSRNKEASVSELMKFPNGVLFWDLTFRRYSEDWDLESFYSLMSRIYGASLKGVGDDKMCWKPARGKGFTVHSYYQVLTNSVDQSFPWKTVWKSKVLSRVAFFVWTAALGNILTIDNLRKRQILILDWCCMCKRNGESVDHLLIHCPIAFDLWSMVFTLFGIHWVMSKTVVDLLACWQGKLGGIGIRLFGWLCPIV</sequence>
<accession>A0A7N2MQU3</accession>
<feature type="domain" description="Reverse transcriptase zinc-binding" evidence="1">
    <location>
        <begin position="105"/>
        <end position="189"/>
    </location>
</feature>
<dbReference type="OMA" id="CYERREN"/>
<dbReference type="Gramene" id="QL10p021333:mrna">
    <property type="protein sequence ID" value="QL10p021333:mrna:CDS:2"/>
    <property type="gene ID" value="QL10p021333"/>
</dbReference>
<proteinExistence type="predicted"/>